<evidence type="ECO:0000313" key="1">
    <source>
        <dbReference type="EMBL" id="RTZ85451.1"/>
    </source>
</evidence>
<dbReference type="Proteomes" id="UP000287176">
    <property type="component" value="Unassembled WGS sequence"/>
</dbReference>
<proteinExistence type="predicted"/>
<protein>
    <submittedName>
        <fullName evidence="1">Uncharacterized protein</fullName>
    </submittedName>
</protein>
<accession>A0A432GPJ4</accession>
<gene>
    <name evidence="1" type="ORF">DSY94_03875</name>
</gene>
<name>A0A432GPJ4_9DELT</name>
<dbReference type="EMBL" id="QNZI01000102">
    <property type="protein sequence ID" value="RTZ85451.1"/>
    <property type="molecule type" value="Genomic_DNA"/>
</dbReference>
<evidence type="ECO:0000313" key="2">
    <source>
        <dbReference type="Proteomes" id="UP000287176"/>
    </source>
</evidence>
<reference evidence="1 2" key="1">
    <citation type="submission" date="2018-06" db="EMBL/GenBank/DDBJ databases">
        <title>Combined omics and stable isotope probing to characterize newly discovered Mariana Back-Arc vent microbial communities.</title>
        <authorList>
            <person name="Trembath-Reichert E."/>
            <person name="Huber J.A."/>
        </authorList>
    </citation>
    <scope>NUCLEOTIDE SEQUENCE [LARGE SCALE GENOMIC DNA]</scope>
    <source>
        <strain evidence="1">MAG 24</strain>
    </source>
</reference>
<comment type="caution">
    <text evidence="1">The sequence shown here is derived from an EMBL/GenBank/DDBJ whole genome shotgun (WGS) entry which is preliminary data.</text>
</comment>
<organism evidence="1 2">
    <name type="scientific">SAR324 cluster bacterium</name>
    <dbReference type="NCBI Taxonomy" id="2024889"/>
    <lineage>
        <taxon>Bacteria</taxon>
        <taxon>Deltaproteobacteria</taxon>
        <taxon>SAR324 cluster</taxon>
    </lineage>
</organism>
<sequence length="67" mass="7781">MLIYEKHERIAFKDIIDEIISCADSDKAFKLIDEHSRFWTSIIGSRGMTGKRATNALTQFDNLFKEN</sequence>
<dbReference type="AlphaFoldDB" id="A0A432GPJ4"/>